<dbReference type="AlphaFoldDB" id="A0A1I8A9Y4"/>
<feature type="signal peptide" evidence="2">
    <location>
        <begin position="1"/>
        <end position="18"/>
    </location>
</feature>
<feature type="chain" id="PRO_5009314360" evidence="2">
    <location>
        <begin position="19"/>
        <end position="373"/>
    </location>
</feature>
<feature type="region of interest" description="Disordered" evidence="1">
    <location>
        <begin position="101"/>
        <end position="137"/>
    </location>
</feature>
<organism evidence="4 5">
    <name type="scientific">Steinernema glaseri</name>
    <dbReference type="NCBI Taxonomy" id="37863"/>
    <lineage>
        <taxon>Eukaryota</taxon>
        <taxon>Metazoa</taxon>
        <taxon>Ecdysozoa</taxon>
        <taxon>Nematoda</taxon>
        <taxon>Chromadorea</taxon>
        <taxon>Rhabditida</taxon>
        <taxon>Tylenchina</taxon>
        <taxon>Panagrolaimomorpha</taxon>
        <taxon>Strongyloidoidea</taxon>
        <taxon>Steinernematidae</taxon>
        <taxon>Steinernema</taxon>
    </lineage>
</organism>
<dbReference type="Pfam" id="PF04155">
    <property type="entry name" value="Ground-like"/>
    <property type="match status" value="1"/>
</dbReference>
<feature type="region of interest" description="Disordered" evidence="1">
    <location>
        <begin position="163"/>
        <end position="268"/>
    </location>
</feature>
<protein>
    <submittedName>
        <fullName evidence="5">Ground-like domain-containing protein</fullName>
    </submittedName>
</protein>
<feature type="compositionally biased region" description="Acidic residues" evidence="1">
    <location>
        <begin position="205"/>
        <end position="216"/>
    </location>
</feature>
<sequence length="373" mass="40252">MPDRVVLPLVLLLPLTEAFFGSFLGGSSPGCFCPPPPQCPVVRQNPCPPAPSCNSNPQPCGFQLGGQQTGGDFYQPVQHGNAVGVSSQNIGYQQAAQPSSFPITNSIYEPPPFAPPAPQPAQNELYHPPPLPIQSRNTNSFSEYITTHQQLPLAPSSIEHETNTYRTSVAPPPVDPPDSYNEEEEQEGKSSTSDVVGLGPAPTTEAEEDTEEESDTTVETTTPTTTSPTTTTPTTTSTEEVDIYDASLPDLPPEYANSSENSSQQDDKLANDYSEMSYARKLAKHRTKAAGVKAETPTSKCSDAKLRQIMRMNMVPNASISKQLIFSAGRLVFGRNLDVVCARARFSYTVLSSAVFCEVTIRPVTCFAFLQPS</sequence>
<feature type="compositionally biased region" description="Pro residues" evidence="1">
    <location>
        <begin position="109"/>
        <end position="119"/>
    </location>
</feature>
<dbReference type="InterPro" id="IPR007284">
    <property type="entry name" value="Ground-like_dom"/>
</dbReference>
<evidence type="ECO:0000256" key="1">
    <source>
        <dbReference type="SAM" id="MobiDB-lite"/>
    </source>
</evidence>
<dbReference type="Proteomes" id="UP000095287">
    <property type="component" value="Unplaced"/>
</dbReference>
<feature type="domain" description="Ground-like" evidence="3">
    <location>
        <begin position="299"/>
        <end position="369"/>
    </location>
</feature>
<evidence type="ECO:0000256" key="2">
    <source>
        <dbReference type="SAM" id="SignalP"/>
    </source>
</evidence>
<dbReference type="WBParaSite" id="L893_g3594.t1">
    <property type="protein sequence ID" value="L893_g3594.t1"/>
    <property type="gene ID" value="L893_g3594"/>
</dbReference>
<accession>A0A1I8A9Y4</accession>
<feature type="compositionally biased region" description="Low complexity" evidence="1">
    <location>
        <begin position="217"/>
        <end position="238"/>
    </location>
</feature>
<evidence type="ECO:0000259" key="3">
    <source>
        <dbReference type="Pfam" id="PF04155"/>
    </source>
</evidence>
<evidence type="ECO:0000313" key="5">
    <source>
        <dbReference type="WBParaSite" id="L893_g3594.t1"/>
    </source>
</evidence>
<keyword evidence="2" id="KW-0732">Signal</keyword>
<proteinExistence type="predicted"/>
<reference evidence="5" key="1">
    <citation type="submission" date="2016-11" db="UniProtKB">
        <authorList>
            <consortium name="WormBaseParasite"/>
        </authorList>
    </citation>
    <scope>IDENTIFICATION</scope>
</reference>
<name>A0A1I8A9Y4_9BILA</name>
<keyword evidence="4" id="KW-1185">Reference proteome</keyword>
<evidence type="ECO:0000313" key="4">
    <source>
        <dbReference type="Proteomes" id="UP000095287"/>
    </source>
</evidence>